<keyword evidence="3" id="KW-0862">Zinc</keyword>
<dbReference type="EMBL" id="MVGC01000009">
    <property type="protein sequence ID" value="RJE27101.1"/>
    <property type="molecule type" value="Genomic_DNA"/>
</dbReference>
<dbReference type="GO" id="GO:0016846">
    <property type="term" value="F:carbon-sulfur lyase activity"/>
    <property type="evidence" value="ECO:0007669"/>
    <property type="project" value="InterPro"/>
</dbReference>
<evidence type="ECO:0000256" key="2">
    <source>
        <dbReference type="ARBA" id="ARBA00022723"/>
    </source>
</evidence>
<comment type="similarity">
    <text evidence="1">Belongs to the Gfa family.</text>
</comment>
<reference evidence="6" key="1">
    <citation type="submission" date="2017-02" db="EMBL/GenBank/DDBJ databases">
        <authorList>
            <person name="Tafer H."/>
            <person name="Lopandic K."/>
        </authorList>
    </citation>
    <scope>NUCLEOTIDE SEQUENCE [LARGE SCALE GENOMIC DNA]</scope>
    <source>
        <strain evidence="6">CBS 366.77</strain>
    </source>
</reference>
<name>A0A3A3ACR8_9EURO</name>
<dbReference type="AlphaFoldDB" id="A0A3A3ACR8"/>
<gene>
    <name evidence="5" type="ORF">PHISCL_00568</name>
</gene>
<proteinExistence type="inferred from homology"/>
<comment type="caution">
    <text evidence="5">The sequence shown here is derived from an EMBL/GenBank/DDBJ whole genome shotgun (WGS) entry which is preliminary data.</text>
</comment>
<accession>A0A3A3ACR8</accession>
<protein>
    <submittedName>
        <fullName evidence="5">Glutathione-dependent formaldehyde-activating enzyme</fullName>
    </submittedName>
</protein>
<organism evidence="5 6">
    <name type="scientific">Aspergillus sclerotialis</name>
    <dbReference type="NCBI Taxonomy" id="2070753"/>
    <lineage>
        <taxon>Eukaryota</taxon>
        <taxon>Fungi</taxon>
        <taxon>Dikarya</taxon>
        <taxon>Ascomycota</taxon>
        <taxon>Pezizomycotina</taxon>
        <taxon>Eurotiomycetes</taxon>
        <taxon>Eurotiomycetidae</taxon>
        <taxon>Eurotiales</taxon>
        <taxon>Aspergillaceae</taxon>
        <taxon>Aspergillus</taxon>
        <taxon>Aspergillus subgen. Polypaecilum</taxon>
    </lineage>
</organism>
<dbReference type="Proteomes" id="UP000266188">
    <property type="component" value="Unassembled WGS sequence"/>
</dbReference>
<evidence type="ECO:0000313" key="6">
    <source>
        <dbReference type="Proteomes" id="UP000266188"/>
    </source>
</evidence>
<dbReference type="SUPFAM" id="SSF51316">
    <property type="entry name" value="Mss4-like"/>
    <property type="match status" value="1"/>
</dbReference>
<evidence type="ECO:0000256" key="3">
    <source>
        <dbReference type="ARBA" id="ARBA00022833"/>
    </source>
</evidence>
<dbReference type="GO" id="GO:0046872">
    <property type="term" value="F:metal ion binding"/>
    <property type="evidence" value="ECO:0007669"/>
    <property type="project" value="UniProtKB-KW"/>
</dbReference>
<keyword evidence="2" id="KW-0479">Metal-binding</keyword>
<evidence type="ECO:0000256" key="1">
    <source>
        <dbReference type="ARBA" id="ARBA00005495"/>
    </source>
</evidence>
<dbReference type="STRING" id="2070753.A0A3A3ACR8"/>
<evidence type="ECO:0000313" key="5">
    <source>
        <dbReference type="EMBL" id="RJE27101.1"/>
    </source>
</evidence>
<sequence length="142" mass="15980">MCRKFTGCLFPQMLSVDTQQFNPPLASNPEYREFQSSPGRYRGFCMQCSSPLIWRMVDRPEHLSLLVGSIDEKWLIGERVKGSERETPYGVMVDRHGGLGKELCLPNGINEFYENVIPGVTDVFSGGQKFLTDASDGFQPLP</sequence>
<dbReference type="Gene3D" id="3.90.1590.10">
    <property type="entry name" value="glutathione-dependent formaldehyde- activating enzyme (gfa)"/>
    <property type="match status" value="1"/>
</dbReference>
<dbReference type="Pfam" id="PF04828">
    <property type="entry name" value="GFA"/>
    <property type="match status" value="1"/>
</dbReference>
<feature type="domain" description="CENP-V/GFA" evidence="4">
    <location>
        <begin position="2"/>
        <end position="73"/>
    </location>
</feature>
<dbReference type="InterPro" id="IPR011057">
    <property type="entry name" value="Mss4-like_sf"/>
</dbReference>
<dbReference type="InterPro" id="IPR006913">
    <property type="entry name" value="CENP-V/GFA"/>
</dbReference>
<keyword evidence="6" id="KW-1185">Reference proteome</keyword>
<evidence type="ECO:0000259" key="4">
    <source>
        <dbReference type="Pfam" id="PF04828"/>
    </source>
</evidence>
<dbReference type="OrthoDB" id="6329284at2759"/>